<organism evidence="1">
    <name type="scientific">Arundo donax</name>
    <name type="common">Giant reed</name>
    <name type="synonym">Donax arundinaceus</name>
    <dbReference type="NCBI Taxonomy" id="35708"/>
    <lineage>
        <taxon>Eukaryota</taxon>
        <taxon>Viridiplantae</taxon>
        <taxon>Streptophyta</taxon>
        <taxon>Embryophyta</taxon>
        <taxon>Tracheophyta</taxon>
        <taxon>Spermatophyta</taxon>
        <taxon>Magnoliopsida</taxon>
        <taxon>Liliopsida</taxon>
        <taxon>Poales</taxon>
        <taxon>Poaceae</taxon>
        <taxon>PACMAD clade</taxon>
        <taxon>Arundinoideae</taxon>
        <taxon>Arundineae</taxon>
        <taxon>Arundo</taxon>
    </lineage>
</organism>
<proteinExistence type="predicted"/>
<protein>
    <submittedName>
        <fullName evidence="1">Uncharacterized protein</fullName>
    </submittedName>
</protein>
<reference evidence="1" key="1">
    <citation type="submission" date="2014-09" db="EMBL/GenBank/DDBJ databases">
        <authorList>
            <person name="Magalhaes I.L.F."/>
            <person name="Oliveira U."/>
            <person name="Santos F.R."/>
            <person name="Vidigal T.H.D.A."/>
            <person name="Brescovit A.D."/>
            <person name="Santos A.J."/>
        </authorList>
    </citation>
    <scope>NUCLEOTIDE SEQUENCE</scope>
    <source>
        <tissue evidence="1">Shoot tissue taken approximately 20 cm above the soil surface</tissue>
    </source>
</reference>
<dbReference type="EMBL" id="GBRH01173139">
    <property type="protein sequence ID" value="JAE24757.1"/>
    <property type="molecule type" value="Transcribed_RNA"/>
</dbReference>
<reference evidence="1" key="2">
    <citation type="journal article" date="2015" name="Data Brief">
        <title>Shoot transcriptome of the giant reed, Arundo donax.</title>
        <authorList>
            <person name="Barrero R.A."/>
            <person name="Guerrero F.D."/>
            <person name="Moolhuijzen P."/>
            <person name="Goolsby J.A."/>
            <person name="Tidwell J."/>
            <person name="Bellgard S.E."/>
            <person name="Bellgard M.I."/>
        </authorList>
    </citation>
    <scope>NUCLEOTIDE SEQUENCE</scope>
    <source>
        <tissue evidence="1">Shoot tissue taken approximately 20 cm above the soil surface</tissue>
    </source>
</reference>
<accession>A0A0A9GJU7</accession>
<dbReference type="AlphaFoldDB" id="A0A0A9GJU7"/>
<evidence type="ECO:0000313" key="1">
    <source>
        <dbReference type="EMBL" id="JAE24757.1"/>
    </source>
</evidence>
<sequence length="52" mass="6301">MPQVMLLYQCHLRRLHLCHQRLLLPHLDHPKVLRHGLLSWHLLSQVILKDHL</sequence>
<name>A0A0A9GJU7_ARUDO</name>